<dbReference type="EC" id="1.11.1.7" evidence="4"/>
<feature type="region of interest" description="Disordered" evidence="19">
    <location>
        <begin position="418"/>
        <end position="438"/>
    </location>
</feature>
<dbReference type="SUPFAM" id="SSF48113">
    <property type="entry name" value="Heme-dependent peroxidases"/>
    <property type="match status" value="1"/>
</dbReference>
<evidence type="ECO:0000256" key="15">
    <source>
        <dbReference type="PIRSR" id="PIRSR600823-2"/>
    </source>
</evidence>
<feature type="compositionally biased region" description="Polar residues" evidence="19">
    <location>
        <begin position="635"/>
        <end position="647"/>
    </location>
</feature>
<dbReference type="GO" id="GO:0042744">
    <property type="term" value="P:hydrogen peroxide catabolic process"/>
    <property type="evidence" value="ECO:0007669"/>
    <property type="project" value="InterPro"/>
</dbReference>
<feature type="binding site" evidence="16">
    <location>
        <position position="1039"/>
    </location>
    <ligand>
        <name>Ca(2+)</name>
        <dbReference type="ChEBI" id="CHEBI:29108"/>
        <label>2</label>
    </ligand>
</feature>
<evidence type="ECO:0000256" key="18">
    <source>
        <dbReference type="PIRSR" id="PIRSR600823-5"/>
    </source>
</evidence>
<evidence type="ECO:0000256" key="2">
    <source>
        <dbReference type="ARBA" id="ARBA00006180"/>
    </source>
</evidence>
<comment type="cofactor">
    <cofactor evidence="16">
        <name>Ca(2+)</name>
        <dbReference type="ChEBI" id="CHEBI:29108"/>
    </cofactor>
    <text evidence="16">Binds 2 calcium ions per subunit.</text>
</comment>
<name>A0AAD4JMC8_PERFH</name>
<dbReference type="InterPro" id="IPR019793">
    <property type="entry name" value="Peroxidases_heam-ligand_BS"/>
</dbReference>
<feature type="region of interest" description="Disordered" evidence="19">
    <location>
        <begin position="804"/>
        <end position="829"/>
    </location>
</feature>
<evidence type="ECO:0000256" key="11">
    <source>
        <dbReference type="ARBA" id="ARBA00023157"/>
    </source>
</evidence>
<keyword evidence="13" id="KW-0131">Cell cycle</keyword>
<dbReference type="InterPro" id="IPR007587">
    <property type="entry name" value="SAPS"/>
</dbReference>
<dbReference type="PRINTS" id="PR00458">
    <property type="entry name" value="PEROXIDASE"/>
</dbReference>
<keyword evidence="22" id="KW-1185">Reference proteome</keyword>
<dbReference type="InterPro" id="IPR002016">
    <property type="entry name" value="Haem_peroxidase"/>
</dbReference>
<organism evidence="21 22">
    <name type="scientific">Perilla frutescens var. hirtella</name>
    <name type="common">Perilla citriodora</name>
    <name type="synonym">Perilla setoyensis</name>
    <dbReference type="NCBI Taxonomy" id="608512"/>
    <lineage>
        <taxon>Eukaryota</taxon>
        <taxon>Viridiplantae</taxon>
        <taxon>Streptophyta</taxon>
        <taxon>Embryophyta</taxon>
        <taxon>Tracheophyta</taxon>
        <taxon>Spermatophyta</taxon>
        <taxon>Magnoliopsida</taxon>
        <taxon>eudicotyledons</taxon>
        <taxon>Gunneridae</taxon>
        <taxon>Pentapetalae</taxon>
        <taxon>asterids</taxon>
        <taxon>lamiids</taxon>
        <taxon>Lamiales</taxon>
        <taxon>Lamiaceae</taxon>
        <taxon>Nepetoideae</taxon>
        <taxon>Elsholtzieae</taxon>
        <taxon>Perilla</taxon>
    </lineage>
</organism>
<feature type="binding site" evidence="16">
    <location>
        <position position="900"/>
    </location>
    <ligand>
        <name>Ca(2+)</name>
        <dbReference type="ChEBI" id="CHEBI:29108"/>
        <label>1</label>
    </ligand>
</feature>
<evidence type="ECO:0000256" key="8">
    <source>
        <dbReference type="ARBA" id="ARBA00022837"/>
    </source>
</evidence>
<evidence type="ECO:0000256" key="19">
    <source>
        <dbReference type="SAM" id="MobiDB-lite"/>
    </source>
</evidence>
<keyword evidence="11 18" id="KW-1015">Disulfide bond</keyword>
<dbReference type="InterPro" id="IPR033905">
    <property type="entry name" value="Secretory_peroxidase"/>
</dbReference>
<dbReference type="GO" id="GO:0140825">
    <property type="term" value="F:lactoperoxidase activity"/>
    <property type="evidence" value="ECO:0007669"/>
    <property type="project" value="UniProtKB-EC"/>
</dbReference>
<keyword evidence="10 16" id="KW-0408">Iron</keyword>
<comment type="catalytic activity">
    <reaction evidence="1">
        <text>2 a phenolic donor + H2O2 = 2 a phenolic radical donor + 2 H2O</text>
        <dbReference type="Rhea" id="RHEA:56136"/>
        <dbReference type="ChEBI" id="CHEBI:15377"/>
        <dbReference type="ChEBI" id="CHEBI:16240"/>
        <dbReference type="ChEBI" id="CHEBI:139520"/>
        <dbReference type="ChEBI" id="CHEBI:139521"/>
        <dbReference type="EC" id="1.11.1.7"/>
    </reaction>
</comment>
<feature type="binding site" evidence="16">
    <location>
        <position position="893"/>
    </location>
    <ligand>
        <name>Ca(2+)</name>
        <dbReference type="ChEBI" id="CHEBI:29108"/>
        <label>1</label>
    </ligand>
</feature>
<feature type="compositionally biased region" description="Acidic residues" evidence="19">
    <location>
        <begin position="620"/>
        <end position="632"/>
    </location>
</feature>
<dbReference type="GO" id="GO:0046872">
    <property type="term" value="F:metal ion binding"/>
    <property type="evidence" value="ECO:0007669"/>
    <property type="project" value="UniProtKB-KW"/>
</dbReference>
<feature type="compositionally biased region" description="Basic and acidic residues" evidence="19">
    <location>
        <begin position="652"/>
        <end position="662"/>
    </location>
</feature>
<feature type="compositionally biased region" description="Polar residues" evidence="19">
    <location>
        <begin position="418"/>
        <end position="436"/>
    </location>
</feature>
<dbReference type="InterPro" id="IPR000823">
    <property type="entry name" value="Peroxidase_pln"/>
</dbReference>
<feature type="binding site" evidence="16">
    <location>
        <position position="896"/>
    </location>
    <ligand>
        <name>Ca(2+)</name>
        <dbReference type="ChEBI" id="CHEBI:29108"/>
        <label>1</label>
    </ligand>
</feature>
<evidence type="ECO:0000256" key="13">
    <source>
        <dbReference type="ARBA" id="ARBA00023306"/>
    </source>
</evidence>
<dbReference type="Gene3D" id="1.10.520.10">
    <property type="match status" value="1"/>
</dbReference>
<keyword evidence="5" id="KW-0575">Peroxidase</keyword>
<evidence type="ECO:0000256" key="12">
    <source>
        <dbReference type="ARBA" id="ARBA00023180"/>
    </source>
</evidence>
<feature type="binding site" evidence="16">
    <location>
        <position position="898"/>
    </location>
    <ligand>
        <name>Ca(2+)</name>
        <dbReference type="ChEBI" id="CHEBI:29108"/>
        <label>1</label>
    </ligand>
</feature>
<dbReference type="FunFam" id="1.10.420.10:FF:000001">
    <property type="entry name" value="Peroxidase"/>
    <property type="match status" value="1"/>
</dbReference>
<feature type="binding site" evidence="16">
    <location>
        <position position="911"/>
    </location>
    <ligand>
        <name>Ca(2+)</name>
        <dbReference type="ChEBI" id="CHEBI:29108"/>
        <label>1</label>
    </ligand>
</feature>
<dbReference type="PANTHER" id="PTHR12634">
    <property type="entry name" value="SIT4 YEAST -ASSOCIATING PROTEIN-RELATED"/>
    <property type="match status" value="1"/>
</dbReference>
<dbReference type="Gene3D" id="1.10.420.10">
    <property type="entry name" value="Peroxidase, domain 2"/>
    <property type="match status" value="1"/>
</dbReference>
<keyword evidence="6" id="KW-0349">Heme</keyword>
<evidence type="ECO:0000313" key="21">
    <source>
        <dbReference type="EMBL" id="KAH6836504.1"/>
    </source>
</evidence>
<feature type="site" description="Transition state stabilizer" evidence="17">
    <location>
        <position position="888"/>
    </location>
</feature>
<reference evidence="21 22" key="1">
    <citation type="journal article" date="2021" name="Nat. Commun.">
        <title>Incipient diploidization of the medicinal plant Perilla within 10,000 years.</title>
        <authorList>
            <person name="Zhang Y."/>
            <person name="Shen Q."/>
            <person name="Leng L."/>
            <person name="Zhang D."/>
            <person name="Chen S."/>
            <person name="Shi Y."/>
            <person name="Ning Z."/>
            <person name="Chen S."/>
        </authorList>
    </citation>
    <scope>NUCLEOTIDE SEQUENCE [LARGE SCALE GENOMIC DNA]</scope>
    <source>
        <strain evidence="22">cv. PC099</strain>
    </source>
</reference>
<dbReference type="SUPFAM" id="SSF48371">
    <property type="entry name" value="ARM repeat"/>
    <property type="match status" value="1"/>
</dbReference>
<comment type="similarity">
    <text evidence="3">Belongs to the peroxidase family. Ascorbate peroxidase subfamily.</text>
</comment>
<gene>
    <name evidence="21" type="ORF">C2S53_005123</name>
</gene>
<dbReference type="GO" id="GO:0006979">
    <property type="term" value="P:response to oxidative stress"/>
    <property type="evidence" value="ECO:0007669"/>
    <property type="project" value="InterPro"/>
</dbReference>
<comment type="similarity">
    <text evidence="2">Belongs to the SAPS family.</text>
</comment>
<keyword evidence="12" id="KW-0325">Glycoprotein</keyword>
<evidence type="ECO:0000256" key="9">
    <source>
        <dbReference type="ARBA" id="ARBA00023002"/>
    </source>
</evidence>
<feature type="binding site" evidence="16">
    <location>
        <position position="983"/>
    </location>
    <ligand>
        <name>Ca(2+)</name>
        <dbReference type="ChEBI" id="CHEBI:29108"/>
        <label>2</label>
    </ligand>
</feature>
<feature type="binding site" evidence="15">
    <location>
        <position position="952"/>
    </location>
    <ligand>
        <name>substrate</name>
    </ligand>
</feature>
<protein>
    <recommendedName>
        <fullName evidence="4">peroxidase</fullName>
        <ecNumber evidence="4">1.11.1.7</ecNumber>
    </recommendedName>
</protein>
<dbReference type="InterPro" id="IPR019794">
    <property type="entry name" value="Peroxidases_AS"/>
</dbReference>
<dbReference type="PANTHER" id="PTHR12634:SF8">
    <property type="entry name" value="FIERY MOUNTAIN, ISOFORM D"/>
    <property type="match status" value="1"/>
</dbReference>
<dbReference type="EMBL" id="SDAM02000019">
    <property type="protein sequence ID" value="KAH6836504.1"/>
    <property type="molecule type" value="Genomic_DNA"/>
</dbReference>
<feature type="binding site" evidence="16">
    <location>
        <position position="902"/>
    </location>
    <ligand>
        <name>Ca(2+)</name>
        <dbReference type="ChEBI" id="CHEBI:29108"/>
        <label>1</label>
    </ligand>
</feature>
<proteinExistence type="inferred from homology"/>
<dbReference type="Pfam" id="PF00141">
    <property type="entry name" value="peroxidase"/>
    <property type="match status" value="2"/>
</dbReference>
<evidence type="ECO:0000256" key="16">
    <source>
        <dbReference type="PIRSR" id="PIRSR600823-3"/>
    </source>
</evidence>
<comment type="cofactor">
    <cofactor evidence="16">
        <name>heme b</name>
        <dbReference type="ChEBI" id="CHEBI:60344"/>
    </cofactor>
    <text evidence="16">Binds 1 heme b (iron(II)-protoporphyrin IX) group per subunit.</text>
</comment>
<evidence type="ECO:0000256" key="10">
    <source>
        <dbReference type="ARBA" id="ARBA00023004"/>
    </source>
</evidence>
<evidence type="ECO:0000256" key="14">
    <source>
        <dbReference type="PIRSR" id="PIRSR600823-1"/>
    </source>
</evidence>
<evidence type="ECO:0000256" key="5">
    <source>
        <dbReference type="ARBA" id="ARBA00022559"/>
    </source>
</evidence>
<dbReference type="InterPro" id="IPR010255">
    <property type="entry name" value="Haem_peroxidase_sf"/>
</dbReference>
<evidence type="ECO:0000256" key="7">
    <source>
        <dbReference type="ARBA" id="ARBA00022723"/>
    </source>
</evidence>
<dbReference type="PRINTS" id="PR00461">
    <property type="entry name" value="PLPEROXIDASE"/>
</dbReference>
<dbReference type="PROSITE" id="PS50873">
    <property type="entry name" value="PEROXIDASE_4"/>
    <property type="match status" value="1"/>
</dbReference>
<sequence>MFWKLTALSASSPVESVLDKENFTLEELLDEEEIIQECKGLNSRLINFLRDRAQVEQLVRYIIEEPSEEADSKRTFKFPFVACEIFTCEIDVILKTLVDEEELMRLLFSFLEPNRPHSALLAGYFSKVVVCLMIRKTVPLMNYVKDHQDVLKQLVDLIGITSIMEVLVRLVGADDHLYPNSLDIMQWLTDSNLLEMIVDKLNTLSSQEVHANAAETLCSITRNSPSPLATKLSSPSFVARIFGHALEDSQSKSALVHSLSVCISLLDPKRLIHSPVMYSFRSQHVYESPVNVNPDTVAAMLPKLGELLMLLNVSSDESILPTTYGELKPPLGKHRLKIVEFLAVLLKTGNEAAEKELIISGTIQRVLDLFFEYPYNNALHHHVESIIYSCLESKNDAIVDHLLVDCNLVGKILNMEKSPTLSGTHNQPTSPASGRQPTRAGYFGHLTRISNKLIQLGSGDNHILKHLQENNEWSEWQATVLQERNVVENVYRWACGRPTALHDRTRDSDEEDVHDRDYDVAALANNLSQAFRYTIYDNDETEGHGSFDRDDEVYFDDESAEVVISSLRLGDDQGSLFTNSNWFAFQDDRNGDDVPMNTSSSDMMDDINLNGIANGGNSSSDDEVMVGEDEEMTESRSSPNGSSSFQENGFDGFREHNCRGDGDSVTMAEKTAASNDLGFFRFESPDNDDPFGDRPIPEWVAWGEGSDFQVGGSSVNPFDDHSNMTENVTHTAEGSAAPIYPMPSGESVPNGISSVDVCDGLAKSDSSQKSVAVPSLFEEDVEFVGVELEGTEKAMEQALKEGIVGEAGPLRRNSSPKKPGKEDLDDGAGMKEFNDANYWRVDQEVAVQESQLTSDFYSKNCPNLLNIVRREVRNAVKNEMRMAASLLRLHFHDCFVNGCDGSVLLDGSEGEKFALPNLNSARGYESGGPSWKVLLGRRDGLIANQTAANNLPSPFESLDSIISKFAVLGLNITDAVALSGGHTIGLSRCALFSNRLSNFSGSGAADPTLDSSLIQELRSVCSDGNSTVALDRKSRDLFDNNYFVNLVNGRGILQSDQALVSSDSDAAAAATKTLAQLYSNNSAVFFCDFANAMIKMGNISPLTGSNGQIRNNCRLINS</sequence>
<feature type="domain" description="Plant heme peroxidase family profile" evidence="20">
    <location>
        <begin position="851"/>
        <end position="1117"/>
    </location>
</feature>
<evidence type="ECO:0000259" key="20">
    <source>
        <dbReference type="PROSITE" id="PS50873"/>
    </source>
</evidence>
<feature type="disulfide bond" evidence="18">
    <location>
        <begin position="989"/>
        <end position="1021"/>
    </location>
</feature>
<dbReference type="GO" id="GO:0019903">
    <property type="term" value="F:protein phosphatase binding"/>
    <property type="evidence" value="ECO:0007669"/>
    <property type="project" value="InterPro"/>
</dbReference>
<feature type="disulfide bond" evidence="18">
    <location>
        <begin position="894"/>
        <end position="899"/>
    </location>
</feature>
<feature type="binding site" evidence="16">
    <location>
        <position position="1031"/>
    </location>
    <ligand>
        <name>Ca(2+)</name>
        <dbReference type="ChEBI" id="CHEBI:29108"/>
        <label>2</label>
    </ligand>
</feature>
<accession>A0AAD4JMC8</accession>
<keyword evidence="8 16" id="KW-0106">Calcium</keyword>
<dbReference type="Pfam" id="PF04499">
    <property type="entry name" value="SAPS"/>
    <property type="match status" value="1"/>
</dbReference>
<dbReference type="GO" id="GO:0019888">
    <property type="term" value="F:protein phosphatase regulator activity"/>
    <property type="evidence" value="ECO:0007669"/>
    <property type="project" value="TreeGrafter"/>
</dbReference>
<evidence type="ECO:0000256" key="6">
    <source>
        <dbReference type="ARBA" id="ARBA00022617"/>
    </source>
</evidence>
<evidence type="ECO:0000256" key="3">
    <source>
        <dbReference type="ARBA" id="ARBA00006873"/>
    </source>
</evidence>
<dbReference type="CDD" id="cd00693">
    <property type="entry name" value="secretory_peroxidase"/>
    <property type="match status" value="1"/>
</dbReference>
<feature type="active site" description="Proton acceptor" evidence="14">
    <location>
        <position position="892"/>
    </location>
</feature>
<evidence type="ECO:0000256" key="1">
    <source>
        <dbReference type="ARBA" id="ARBA00000189"/>
    </source>
</evidence>
<dbReference type="PROSITE" id="PS00435">
    <property type="entry name" value="PEROXIDASE_1"/>
    <property type="match status" value="1"/>
</dbReference>
<comment type="caution">
    <text evidence="21">The sequence shown here is derived from an EMBL/GenBank/DDBJ whole genome shotgun (WGS) entry which is preliminary data.</text>
</comment>
<dbReference type="PROSITE" id="PS00436">
    <property type="entry name" value="PEROXIDASE_2"/>
    <property type="match status" value="1"/>
</dbReference>
<feature type="binding site" description="axial binding residue" evidence="16">
    <location>
        <position position="982"/>
    </location>
    <ligand>
        <name>heme b</name>
        <dbReference type="ChEBI" id="CHEBI:60344"/>
    </ligand>
    <ligandPart>
        <name>Fe</name>
        <dbReference type="ChEBI" id="CHEBI:18248"/>
    </ligandPart>
</feature>
<keyword evidence="9" id="KW-0560">Oxidoreductase</keyword>
<dbReference type="Proteomes" id="UP001190926">
    <property type="component" value="Unassembled WGS sequence"/>
</dbReference>
<evidence type="ECO:0000313" key="22">
    <source>
        <dbReference type="Proteomes" id="UP001190926"/>
    </source>
</evidence>
<dbReference type="AlphaFoldDB" id="A0AAD4JMC8"/>
<dbReference type="GO" id="GO:0020037">
    <property type="term" value="F:heme binding"/>
    <property type="evidence" value="ECO:0007669"/>
    <property type="project" value="InterPro"/>
</dbReference>
<evidence type="ECO:0000256" key="4">
    <source>
        <dbReference type="ARBA" id="ARBA00012313"/>
    </source>
</evidence>
<keyword evidence="7 16" id="KW-0479">Metal-binding</keyword>
<evidence type="ECO:0000256" key="17">
    <source>
        <dbReference type="PIRSR" id="PIRSR600823-4"/>
    </source>
</evidence>
<dbReference type="InterPro" id="IPR016024">
    <property type="entry name" value="ARM-type_fold"/>
</dbReference>
<feature type="region of interest" description="Disordered" evidence="19">
    <location>
        <begin position="611"/>
        <end position="664"/>
    </location>
</feature>